<dbReference type="HAMAP" id="MF_00060">
    <property type="entry name" value="SurE"/>
    <property type="match status" value="1"/>
</dbReference>
<dbReference type="GO" id="GO:0004309">
    <property type="term" value="F:exopolyphosphatase activity"/>
    <property type="evidence" value="ECO:0007669"/>
    <property type="project" value="TreeGrafter"/>
</dbReference>
<comment type="catalytic activity">
    <reaction evidence="1 7">
        <text>a ribonucleoside 5'-phosphate + H2O = a ribonucleoside + phosphate</text>
        <dbReference type="Rhea" id="RHEA:12484"/>
        <dbReference type="ChEBI" id="CHEBI:15377"/>
        <dbReference type="ChEBI" id="CHEBI:18254"/>
        <dbReference type="ChEBI" id="CHEBI:43474"/>
        <dbReference type="ChEBI" id="CHEBI:58043"/>
        <dbReference type="EC" id="3.1.3.5"/>
    </reaction>
</comment>
<dbReference type="GO" id="GO:0005737">
    <property type="term" value="C:cytoplasm"/>
    <property type="evidence" value="ECO:0007669"/>
    <property type="project" value="UniProtKB-SubCell"/>
</dbReference>
<dbReference type="GO" id="GO:0008253">
    <property type="term" value="F:5'-nucleotidase activity"/>
    <property type="evidence" value="ECO:0007669"/>
    <property type="project" value="UniProtKB-UniRule"/>
</dbReference>
<feature type="binding site" evidence="7">
    <location>
        <position position="96"/>
    </location>
    <ligand>
        <name>a divalent metal cation</name>
        <dbReference type="ChEBI" id="CHEBI:60240"/>
    </ligand>
</feature>
<keyword evidence="3 7" id="KW-0963">Cytoplasm</keyword>
<feature type="domain" description="Survival protein SurE-like phosphatase/nucleotidase" evidence="8">
    <location>
        <begin position="5"/>
        <end position="189"/>
    </location>
</feature>
<comment type="cofactor">
    <cofactor evidence="7">
        <name>a divalent metal cation</name>
        <dbReference type="ChEBI" id="CHEBI:60240"/>
    </cofactor>
    <text evidence="7">Binds 1 divalent metal cation per subunit.</text>
</comment>
<feature type="binding site" evidence="7">
    <location>
        <position position="41"/>
    </location>
    <ligand>
        <name>a divalent metal cation</name>
        <dbReference type="ChEBI" id="CHEBI:60240"/>
    </ligand>
</feature>
<name>A0A1V5SKI9_9BACT</name>
<dbReference type="InterPro" id="IPR036523">
    <property type="entry name" value="SurE-like_sf"/>
</dbReference>
<protein>
    <recommendedName>
        <fullName evidence="7">5'-nucleotidase SurE</fullName>
        <ecNumber evidence="7">3.1.3.5</ecNumber>
    </recommendedName>
    <alternativeName>
        <fullName evidence="7">Nucleoside 5'-monophosphate phosphohydrolase</fullName>
    </alternativeName>
</protein>
<keyword evidence="5 7" id="KW-0547">Nucleotide-binding</keyword>
<dbReference type="InterPro" id="IPR002828">
    <property type="entry name" value="SurE-like_Pase/nucleotidase"/>
</dbReference>
<evidence type="ECO:0000256" key="7">
    <source>
        <dbReference type="HAMAP-Rule" id="MF_00060"/>
    </source>
</evidence>
<dbReference type="PANTHER" id="PTHR30457:SF12">
    <property type="entry name" value="5'_3'-NUCLEOTIDASE SURE"/>
    <property type="match status" value="1"/>
</dbReference>
<evidence type="ECO:0000256" key="3">
    <source>
        <dbReference type="ARBA" id="ARBA00022490"/>
    </source>
</evidence>
<feature type="binding site" evidence="7">
    <location>
        <position position="10"/>
    </location>
    <ligand>
        <name>a divalent metal cation</name>
        <dbReference type="ChEBI" id="CHEBI:60240"/>
    </ligand>
</feature>
<evidence type="ECO:0000256" key="4">
    <source>
        <dbReference type="ARBA" id="ARBA00022723"/>
    </source>
</evidence>
<dbReference type="InterPro" id="IPR030048">
    <property type="entry name" value="SurE"/>
</dbReference>
<dbReference type="GO" id="GO:0000166">
    <property type="term" value="F:nucleotide binding"/>
    <property type="evidence" value="ECO:0007669"/>
    <property type="project" value="UniProtKB-KW"/>
</dbReference>
<comment type="similarity">
    <text evidence="2 7">Belongs to the SurE nucleotidase family.</text>
</comment>
<comment type="caution">
    <text evidence="9">The sequence shown here is derived from an EMBL/GenBank/DDBJ whole genome shotgun (WGS) entry which is preliminary data.</text>
</comment>
<organism evidence="9">
    <name type="scientific">Candidatus Atribacter allofermentans</name>
    <dbReference type="NCBI Taxonomy" id="1852833"/>
    <lineage>
        <taxon>Bacteria</taxon>
        <taxon>Pseudomonadati</taxon>
        <taxon>Atribacterota</taxon>
        <taxon>Atribacteria</taxon>
        <taxon>Atribacterales</taxon>
        <taxon>Atribacteraceae</taxon>
        <taxon>Atribacter</taxon>
    </lineage>
</organism>
<dbReference type="SUPFAM" id="SSF64167">
    <property type="entry name" value="SurE-like"/>
    <property type="match status" value="1"/>
</dbReference>
<dbReference type="EMBL" id="MWBQ01000180">
    <property type="protein sequence ID" value="OQA55069.1"/>
    <property type="molecule type" value="Genomic_DNA"/>
</dbReference>
<dbReference type="Pfam" id="PF01975">
    <property type="entry name" value="SurE"/>
    <property type="match status" value="1"/>
</dbReference>
<comment type="function">
    <text evidence="7">Nucleotidase that shows phosphatase activity on nucleoside 5'-monophosphates.</text>
</comment>
<accession>A0A1V5SKI9</accession>
<evidence type="ECO:0000256" key="1">
    <source>
        <dbReference type="ARBA" id="ARBA00000815"/>
    </source>
</evidence>
<dbReference type="PANTHER" id="PTHR30457">
    <property type="entry name" value="5'-NUCLEOTIDASE SURE"/>
    <property type="match status" value="1"/>
</dbReference>
<dbReference type="AlphaFoldDB" id="A0A1V5SKI9"/>
<dbReference type="Proteomes" id="UP000485569">
    <property type="component" value="Unassembled WGS sequence"/>
</dbReference>
<proteinExistence type="inferred from homology"/>
<dbReference type="Gene3D" id="3.40.1210.10">
    <property type="entry name" value="Survival protein SurE-like phosphatase/nucleotidase"/>
    <property type="match status" value="1"/>
</dbReference>
<dbReference type="EC" id="3.1.3.5" evidence="7"/>
<reference evidence="9" key="1">
    <citation type="submission" date="2017-02" db="EMBL/GenBank/DDBJ databases">
        <title>Delving into the versatile metabolic prowess of the omnipresent phylum Bacteroidetes.</title>
        <authorList>
            <person name="Nobu M.K."/>
            <person name="Mei R."/>
            <person name="Narihiro T."/>
            <person name="Kuroda K."/>
            <person name="Liu W.-T."/>
        </authorList>
    </citation>
    <scope>NUCLEOTIDE SEQUENCE</scope>
    <source>
        <strain evidence="9">ADurb.Bin276</strain>
    </source>
</reference>
<gene>
    <name evidence="7 9" type="primary">surE</name>
    <name evidence="9" type="ORF">BWY41_01781</name>
</gene>
<sequence length="257" mass="28699">MKRNILITNDDGYQSDGIMALVRVFKPIANIILVAPLEERSCSSHSITARQTLRVKDVQVDGVSGLAVDGTPADTVILGLNLFSQTPVHFVISGINRGPNLGFDVFYSGTVGAAMEAAMSGIPAMAVSLSIQEKLNYKVAAETALDIFLHFEETLSRQKNLVLNVNIPDVTHSDELKGWKITELADRFYFTKVQKTIQNEEFQEYVFIEEKRQIEFQSSSDYWSVVNSEVSITPLRPNLTDWLVKNELVEVLSEKNN</sequence>
<evidence type="ECO:0000259" key="8">
    <source>
        <dbReference type="Pfam" id="PF01975"/>
    </source>
</evidence>
<keyword evidence="4 7" id="KW-0479">Metal-binding</keyword>
<evidence type="ECO:0000313" key="9">
    <source>
        <dbReference type="EMBL" id="OQA55069.1"/>
    </source>
</evidence>
<feature type="binding site" evidence="7">
    <location>
        <position position="11"/>
    </location>
    <ligand>
        <name>a divalent metal cation</name>
        <dbReference type="ChEBI" id="CHEBI:60240"/>
    </ligand>
</feature>
<evidence type="ECO:0000256" key="2">
    <source>
        <dbReference type="ARBA" id="ARBA00011062"/>
    </source>
</evidence>
<keyword evidence="6 7" id="KW-0378">Hydrolase</keyword>
<evidence type="ECO:0000256" key="6">
    <source>
        <dbReference type="ARBA" id="ARBA00022801"/>
    </source>
</evidence>
<dbReference type="NCBIfam" id="TIGR00087">
    <property type="entry name" value="surE"/>
    <property type="match status" value="1"/>
</dbReference>
<comment type="subcellular location">
    <subcellularLocation>
        <location evidence="7">Cytoplasm</location>
    </subcellularLocation>
</comment>
<dbReference type="GO" id="GO:0046872">
    <property type="term" value="F:metal ion binding"/>
    <property type="evidence" value="ECO:0007669"/>
    <property type="project" value="UniProtKB-UniRule"/>
</dbReference>
<evidence type="ECO:0000256" key="5">
    <source>
        <dbReference type="ARBA" id="ARBA00022741"/>
    </source>
</evidence>
<dbReference type="GO" id="GO:0008254">
    <property type="term" value="F:3'-nucleotidase activity"/>
    <property type="evidence" value="ECO:0007669"/>
    <property type="project" value="TreeGrafter"/>
</dbReference>